<gene>
    <name evidence="1" type="ORF">ACFYQT_11750</name>
</gene>
<name>A0ABW6MST6_9ACTN</name>
<dbReference type="RefSeq" id="WP_389827952.1">
    <property type="nucleotide sequence ID" value="NZ_JBEXWN010000003.1"/>
</dbReference>
<organism evidence="1 2">
    <name type="scientific">Streptomyces tibetensis</name>
    <dbReference type="NCBI Taxonomy" id="2382123"/>
    <lineage>
        <taxon>Bacteria</taxon>
        <taxon>Bacillati</taxon>
        <taxon>Actinomycetota</taxon>
        <taxon>Actinomycetes</taxon>
        <taxon>Kitasatosporales</taxon>
        <taxon>Streptomycetaceae</taxon>
        <taxon>Streptomyces</taxon>
    </lineage>
</organism>
<comment type="caution">
    <text evidence="1">The sequence shown here is derived from an EMBL/GenBank/DDBJ whole genome shotgun (WGS) entry which is preliminary data.</text>
</comment>
<sequence length="31" mass="3245">MGGPLVMTEQLHKIADLADRDGPGCTSCRTA</sequence>
<reference evidence="1 2" key="1">
    <citation type="submission" date="2024-10" db="EMBL/GenBank/DDBJ databases">
        <title>The Natural Products Discovery Center: Release of the First 8490 Sequenced Strains for Exploring Actinobacteria Biosynthetic Diversity.</title>
        <authorList>
            <person name="Kalkreuter E."/>
            <person name="Kautsar S.A."/>
            <person name="Yang D."/>
            <person name="Bader C.D."/>
            <person name="Teijaro C.N."/>
            <person name="Fluegel L."/>
            <person name="Davis C.M."/>
            <person name="Simpson J.R."/>
            <person name="Lauterbach L."/>
            <person name="Steele A.D."/>
            <person name="Gui C."/>
            <person name="Meng S."/>
            <person name="Li G."/>
            <person name="Viehrig K."/>
            <person name="Ye F."/>
            <person name="Su P."/>
            <person name="Kiefer A.F."/>
            <person name="Nichols A."/>
            <person name="Cepeda A.J."/>
            <person name="Yan W."/>
            <person name="Fan B."/>
            <person name="Jiang Y."/>
            <person name="Adhikari A."/>
            <person name="Zheng C.-J."/>
            <person name="Schuster L."/>
            <person name="Cowan T.M."/>
            <person name="Smanski M.J."/>
            <person name="Chevrette M.G."/>
            <person name="De Carvalho L.P.S."/>
            <person name="Shen B."/>
        </authorList>
    </citation>
    <scope>NUCLEOTIDE SEQUENCE [LARGE SCALE GENOMIC DNA]</scope>
    <source>
        <strain evidence="1 2">NPDC005497</strain>
    </source>
</reference>
<accession>A0ABW6MST6</accession>
<evidence type="ECO:0000313" key="1">
    <source>
        <dbReference type="EMBL" id="MFF0004103.1"/>
    </source>
</evidence>
<evidence type="ECO:0000313" key="2">
    <source>
        <dbReference type="Proteomes" id="UP001601422"/>
    </source>
</evidence>
<protein>
    <submittedName>
        <fullName evidence="1">Uncharacterized protein</fullName>
    </submittedName>
</protein>
<dbReference type="Proteomes" id="UP001601422">
    <property type="component" value="Unassembled WGS sequence"/>
</dbReference>
<proteinExistence type="predicted"/>
<keyword evidence="2" id="KW-1185">Reference proteome</keyword>
<dbReference type="EMBL" id="JBIAJP010000002">
    <property type="protein sequence ID" value="MFF0004103.1"/>
    <property type="molecule type" value="Genomic_DNA"/>
</dbReference>